<evidence type="ECO:0000256" key="1">
    <source>
        <dbReference type="ARBA" id="ARBA00022679"/>
    </source>
</evidence>
<organism evidence="3 4">
    <name type="scientific">Phtheirospermum japonicum</name>
    <dbReference type="NCBI Taxonomy" id="374723"/>
    <lineage>
        <taxon>Eukaryota</taxon>
        <taxon>Viridiplantae</taxon>
        <taxon>Streptophyta</taxon>
        <taxon>Embryophyta</taxon>
        <taxon>Tracheophyta</taxon>
        <taxon>Spermatophyta</taxon>
        <taxon>Magnoliopsida</taxon>
        <taxon>eudicotyledons</taxon>
        <taxon>Gunneridae</taxon>
        <taxon>Pentapetalae</taxon>
        <taxon>asterids</taxon>
        <taxon>lamiids</taxon>
        <taxon>Lamiales</taxon>
        <taxon>Orobanchaceae</taxon>
        <taxon>Orobanchaceae incertae sedis</taxon>
        <taxon>Phtheirospermum</taxon>
    </lineage>
</organism>
<dbReference type="Pfam" id="PF02458">
    <property type="entry name" value="Transferase"/>
    <property type="match status" value="1"/>
</dbReference>
<evidence type="ECO:0000313" key="3">
    <source>
        <dbReference type="EMBL" id="GFQ05542.1"/>
    </source>
</evidence>
<reference evidence="3" key="1">
    <citation type="submission" date="2020-07" db="EMBL/GenBank/DDBJ databases">
        <title>Ethylene signaling mediates host invasion by parasitic plants.</title>
        <authorList>
            <person name="Yoshida S."/>
        </authorList>
    </citation>
    <scope>NUCLEOTIDE SEQUENCE</scope>
    <source>
        <strain evidence="3">Okayama</strain>
    </source>
</reference>
<gene>
    <name evidence="3" type="ORF">PHJA_002698300</name>
</gene>
<evidence type="ECO:0000256" key="2">
    <source>
        <dbReference type="ARBA" id="ARBA00023315"/>
    </source>
</evidence>
<proteinExistence type="predicted"/>
<dbReference type="Proteomes" id="UP000653305">
    <property type="component" value="Unassembled WGS sequence"/>
</dbReference>
<dbReference type="InterPro" id="IPR051504">
    <property type="entry name" value="Plant_metabolite_acyltrans"/>
</dbReference>
<comment type="caution">
    <text evidence="3">The sequence shown here is derived from an EMBL/GenBank/DDBJ whole genome shotgun (WGS) entry which is preliminary data.</text>
</comment>
<accession>A0A830DHM9</accession>
<dbReference type="Gene3D" id="3.30.559.10">
    <property type="entry name" value="Chloramphenicol acetyltransferase-like domain"/>
    <property type="match status" value="2"/>
</dbReference>
<protein>
    <submittedName>
        <fullName evidence="3">Anthocyanidin 3-o-glucoside 6''-o-acyltransferase</fullName>
    </submittedName>
</protein>
<dbReference type="PANTHER" id="PTHR31625">
    <property type="match status" value="1"/>
</dbReference>
<keyword evidence="4" id="KW-1185">Reference proteome</keyword>
<sequence>MTTSLIESCQIAPPPETVAEQSLPLTFFDIFWLHFHSIRRLLFYEFPCSKPYFLDTLVPKLKHSLSLTLEHYFPLAGKLVYPLGTDKKPTIRYLAGDSVPLTISESTYDFDNLVGNQARDADAFYDYIPQLPPPVTDDPSANHKLLQVLALQVTLFPGRGICIGFTNHHVIGDANSIGGFIRSWASICKLGGVHHADSLPLFDRSLVNDPLGVDSIFWNQMKELTLELPSLPLPTKRVRATYVLNQPEIKKLKDLVVARFPGIAHASSFVVISAYVWTCLTKALIAEIDDVEEEFFLFAVDCRARLDPPLPGNYFGNCLGYGLGKIRHHELVGTDGFYMAAKAIADDVVNKVNDKEKIVKGVENMITEIASVTKKHWFGVSGSAKVDLYSADFGWGKARKMETLSIDGERYTMSLCKSRDCEGGFEVGLSLPKAKMDAFAALFADGLKGF</sequence>
<keyword evidence="2 3" id="KW-0012">Acyltransferase</keyword>
<evidence type="ECO:0000313" key="4">
    <source>
        <dbReference type="Proteomes" id="UP000653305"/>
    </source>
</evidence>
<dbReference type="AlphaFoldDB" id="A0A830DHM9"/>
<dbReference type="OrthoDB" id="1862401at2759"/>
<dbReference type="InterPro" id="IPR023213">
    <property type="entry name" value="CAT-like_dom_sf"/>
</dbReference>
<keyword evidence="1 3" id="KW-0808">Transferase</keyword>
<dbReference type="EMBL" id="BMAC01001083">
    <property type="protein sequence ID" value="GFQ05542.1"/>
    <property type="molecule type" value="Genomic_DNA"/>
</dbReference>
<dbReference type="GO" id="GO:0016747">
    <property type="term" value="F:acyltransferase activity, transferring groups other than amino-acyl groups"/>
    <property type="evidence" value="ECO:0007669"/>
    <property type="project" value="UniProtKB-ARBA"/>
</dbReference>
<name>A0A830DHM9_9LAMI</name>